<proteinExistence type="predicted"/>
<feature type="region of interest" description="Disordered" evidence="1">
    <location>
        <begin position="1"/>
        <end position="21"/>
    </location>
</feature>
<organism evidence="3 4">
    <name type="scientific">Erythrobacter insulae</name>
    <dbReference type="NCBI Taxonomy" id="2584124"/>
    <lineage>
        <taxon>Bacteria</taxon>
        <taxon>Pseudomonadati</taxon>
        <taxon>Pseudomonadota</taxon>
        <taxon>Alphaproteobacteria</taxon>
        <taxon>Sphingomonadales</taxon>
        <taxon>Erythrobacteraceae</taxon>
        <taxon>Erythrobacter/Porphyrobacter group</taxon>
        <taxon>Erythrobacter</taxon>
    </lineage>
</organism>
<evidence type="ECO:0000256" key="1">
    <source>
        <dbReference type="SAM" id="MobiDB-lite"/>
    </source>
</evidence>
<evidence type="ECO:0000313" key="4">
    <source>
        <dbReference type="Proteomes" id="UP000316343"/>
    </source>
</evidence>
<dbReference type="EMBL" id="VHJK01000001">
    <property type="protein sequence ID" value="TRD12867.1"/>
    <property type="molecule type" value="Genomic_DNA"/>
</dbReference>
<accession>A0A547PFG4</accession>
<evidence type="ECO:0000259" key="2">
    <source>
        <dbReference type="Pfam" id="PF09992"/>
    </source>
</evidence>
<comment type="caution">
    <text evidence="3">The sequence shown here is derived from an EMBL/GenBank/DDBJ whole genome shotgun (WGS) entry which is preliminary data.</text>
</comment>
<gene>
    <name evidence="3" type="ORF">FGU71_12315</name>
</gene>
<dbReference type="OrthoDB" id="5515706at2"/>
<reference evidence="3 4" key="1">
    <citation type="submission" date="2019-06" db="EMBL/GenBank/DDBJ databases">
        <title>Erythrobacter insulae sp. nov., isolated from a tidal flat.</title>
        <authorList>
            <person name="Yoon J.-H."/>
        </authorList>
    </citation>
    <scope>NUCLEOTIDE SEQUENCE [LARGE SCALE GENOMIC DNA]</scope>
    <source>
        <strain evidence="3 4">JBTF-M21</strain>
    </source>
</reference>
<feature type="domain" description="Phosphodiester glycosidase" evidence="2">
    <location>
        <begin position="97"/>
        <end position="244"/>
    </location>
</feature>
<dbReference type="AlphaFoldDB" id="A0A547PFG4"/>
<evidence type="ECO:0000313" key="3">
    <source>
        <dbReference type="EMBL" id="TRD12867.1"/>
    </source>
</evidence>
<name>A0A547PFG4_9SPHN</name>
<dbReference type="InterPro" id="IPR018711">
    <property type="entry name" value="NAGPA"/>
</dbReference>
<sequence length="265" mass="28154">MIGACSEQPAGEPVVRTQLDGSEPAEIVAEPTPEAAPTQAAAQQSACSDKVFEGVSLTHCIADPAEHSVTTALAPSSGSNFGTIGAWAAGKNEGDIAFVVNGGMYGDDLRPIGYYVEGSDRLKELNRADGPGNFHLKPNGVFFGSGSTWRVLDTETFYRTIGDRPQFGTQSGPMLVIGGKLHPEFQDDGPSRALRNGVGIDADGKAHFVISNAPISFGKFGRFFRDELKTPNALFLDGNVSSLWDPANGRMDSRRVGPLLVVRDK</sequence>
<keyword evidence="4" id="KW-1185">Reference proteome</keyword>
<dbReference type="Pfam" id="PF09992">
    <property type="entry name" value="NAGPA"/>
    <property type="match status" value="1"/>
</dbReference>
<protein>
    <recommendedName>
        <fullName evidence="2">Phosphodiester glycosidase domain-containing protein</fullName>
    </recommendedName>
</protein>
<dbReference type="Proteomes" id="UP000316343">
    <property type="component" value="Unassembled WGS sequence"/>
</dbReference>